<keyword evidence="2" id="KW-1185">Reference proteome</keyword>
<evidence type="ECO:0000313" key="2">
    <source>
        <dbReference type="Proteomes" id="UP000460287"/>
    </source>
</evidence>
<proteinExistence type="predicted"/>
<comment type="caution">
    <text evidence="1">The sequence shown here is derived from an EMBL/GenBank/DDBJ whole genome shotgun (WGS) entry which is preliminary data.</text>
</comment>
<organism evidence="1 2">
    <name type="scientific">Inconstantimicrobium porci</name>
    <dbReference type="NCBI Taxonomy" id="2652291"/>
    <lineage>
        <taxon>Bacteria</taxon>
        <taxon>Bacillati</taxon>
        <taxon>Bacillota</taxon>
        <taxon>Clostridia</taxon>
        <taxon>Eubacteriales</taxon>
        <taxon>Clostridiaceae</taxon>
        <taxon>Inconstantimicrobium</taxon>
    </lineage>
</organism>
<reference evidence="1 2" key="1">
    <citation type="submission" date="2019-08" db="EMBL/GenBank/DDBJ databases">
        <title>In-depth cultivation of the pig gut microbiome towards novel bacterial diversity and tailored functional studies.</title>
        <authorList>
            <person name="Wylensek D."/>
            <person name="Hitch T.C.A."/>
            <person name="Clavel T."/>
        </authorList>
    </citation>
    <scope>NUCLEOTIDE SEQUENCE [LARGE SCALE GENOMIC DNA]</scope>
    <source>
        <strain evidence="1 2">WCA-383-APC-5B</strain>
    </source>
</reference>
<dbReference type="InterPro" id="IPR025062">
    <property type="entry name" value="DUF4003"/>
</dbReference>
<dbReference type="AlphaFoldDB" id="A0A7X2N068"/>
<protein>
    <submittedName>
        <fullName evidence="1">DUF4003 family protein</fullName>
    </submittedName>
</protein>
<dbReference type="EMBL" id="VULX01000027">
    <property type="protein sequence ID" value="MSR92306.1"/>
    <property type="molecule type" value="Genomic_DNA"/>
</dbReference>
<dbReference type="Pfam" id="PF13170">
    <property type="entry name" value="DUF4003"/>
    <property type="match status" value="1"/>
</dbReference>
<evidence type="ECO:0000313" key="1">
    <source>
        <dbReference type="EMBL" id="MSR92306.1"/>
    </source>
</evidence>
<dbReference type="Proteomes" id="UP000460287">
    <property type="component" value="Unassembled WGS sequence"/>
</dbReference>
<accession>A0A7X2N068</accession>
<gene>
    <name evidence="1" type="ORF">FYJ33_13120</name>
</gene>
<sequence>MNKNIIGNTGDDIMKEILKEKCDLLVANRNAIKGSFKFEYNVSCAIASLLCCSKDKKADTDKIKECKKIIKNKTSMLSNFRGNIFFTTATVLSLNDNPEKLMDDINDVYKMLKDKGFNGSEFLGLAAIIIAQTLDQFEPERIAGKAFKIYKSIKLKHKFLTSSDDYAFTVMLAMNDKTVEEIVEEAERCYLELKKDLLSGNAVQSLSHVLAMDEKNYEEKCHKVTMIYNKLRDKGYKFGKGSELVTLGVLEMIDCDIDELVENIAETDEYIKKFTGFGMSIGKQQRLMYASTLAAYCYIDSIKSIESDIVISNSMINVLMTAQMAAISAGAAAAAAASSSAN</sequence>
<name>A0A7X2N068_9CLOT</name>